<keyword evidence="4" id="KW-0274">FAD</keyword>
<evidence type="ECO:0000256" key="7">
    <source>
        <dbReference type="ARBA" id="ARBA00023033"/>
    </source>
</evidence>
<evidence type="ECO:0000313" key="9">
    <source>
        <dbReference type="Proteomes" id="UP000317573"/>
    </source>
</evidence>
<comment type="cofactor">
    <cofactor evidence="1">
        <name>FAD</name>
        <dbReference type="ChEBI" id="CHEBI:57692"/>
    </cofactor>
</comment>
<keyword evidence="5" id="KW-0521">NADP</keyword>
<dbReference type="PANTHER" id="PTHR43098">
    <property type="entry name" value="L-ORNITHINE N(5)-MONOOXYGENASE-RELATED"/>
    <property type="match status" value="1"/>
</dbReference>
<gene>
    <name evidence="8" type="ORF">L618_000100004760</name>
</gene>
<dbReference type="AlphaFoldDB" id="A0A562ETQ4"/>
<proteinExistence type="inferred from homology"/>
<sequence>MTSAPAATDHSTPIEVDAVVVGAGFSGLHLLWKLRKHGYTAIAFDKGKEVGGTWHWNRYPGARCDVDSHDYSFGFDEELEQEWEWTERYPSQPELQAYLSHVADRFDLRRDIRLETAVTEAHFDENTQKWIVRTDSGDTCIATFCLMAVGCLSVPKDVDVPGLEDYTGPIHRTSSWPEDGVDFSGLRVAAVGTGSSGVQAIPEIAKQAGRLTVLQRTANFVIPARNHELDPAYVADIKANYRERRRLSRSLPAGCIRDDNPKTAFEVSDEERRAEFEKRWEGGGIAFLGAYSDLMVDQKANDAVSDFIRSKIDEIVTDPDTADSLKPYGYPMGAKRPVVGTDWYETFNRDNVELVDLRKRPLDRFTDKGMRLADGTEYEFDAVVLATGFDAFTGAFTSMDIRGRGGRTLTDAWSEGPKTHLGLGTAGFPNMFIIANVGSPSVLANMVTAIEQHVEWTIETMDHMRDNGFTTIEATEDAQEAWVQTVEEIADTTLWPQGQSGSWYRGANIDGKPQIFMPYAGGIVLYEETWNEVRDAGYKGFVLQP</sequence>
<evidence type="ECO:0000256" key="1">
    <source>
        <dbReference type="ARBA" id="ARBA00001974"/>
    </source>
</evidence>
<evidence type="ECO:0000256" key="4">
    <source>
        <dbReference type="ARBA" id="ARBA00022827"/>
    </source>
</evidence>
<accession>A0A562ETQ4</accession>
<evidence type="ECO:0000313" key="8">
    <source>
        <dbReference type="EMBL" id="TWH25021.1"/>
    </source>
</evidence>
<dbReference type="Proteomes" id="UP000317573">
    <property type="component" value="Unassembled WGS sequence"/>
</dbReference>
<dbReference type="Pfam" id="PF13738">
    <property type="entry name" value="Pyr_redox_3"/>
    <property type="match status" value="1"/>
</dbReference>
<dbReference type="SUPFAM" id="SSF51905">
    <property type="entry name" value="FAD/NAD(P)-binding domain"/>
    <property type="match status" value="2"/>
</dbReference>
<dbReference type="GO" id="GO:0016709">
    <property type="term" value="F:oxidoreductase activity, acting on paired donors, with incorporation or reduction of molecular oxygen, NAD(P)H as one donor, and incorporation of one atom of oxygen"/>
    <property type="evidence" value="ECO:0007669"/>
    <property type="project" value="UniProtKB-ARBA"/>
</dbReference>
<evidence type="ECO:0000256" key="5">
    <source>
        <dbReference type="ARBA" id="ARBA00022857"/>
    </source>
</evidence>
<comment type="caution">
    <text evidence="8">The sequence shown here is derived from an EMBL/GenBank/DDBJ whole genome shotgun (WGS) entry which is preliminary data.</text>
</comment>
<organism evidence="8 9">
    <name type="scientific">Rhodococcus rhodochrous J45</name>
    <dbReference type="NCBI Taxonomy" id="935266"/>
    <lineage>
        <taxon>Bacteria</taxon>
        <taxon>Bacillati</taxon>
        <taxon>Actinomycetota</taxon>
        <taxon>Actinomycetes</taxon>
        <taxon>Mycobacteriales</taxon>
        <taxon>Nocardiaceae</taxon>
        <taxon>Rhodococcus</taxon>
    </lineage>
</organism>
<reference evidence="8 9" key="1">
    <citation type="submission" date="2019-07" db="EMBL/GenBank/DDBJ databases">
        <title>Genome sequencing of lignin-degrading bacterial isolates.</title>
        <authorList>
            <person name="Gladden J."/>
        </authorList>
    </citation>
    <scope>NUCLEOTIDE SEQUENCE [LARGE SCALE GENOMIC DNA]</scope>
    <source>
        <strain evidence="8 9">J45</strain>
    </source>
</reference>
<dbReference type="EMBL" id="VLJT01000001">
    <property type="protein sequence ID" value="TWH25021.1"/>
    <property type="molecule type" value="Genomic_DNA"/>
</dbReference>
<dbReference type="Gene3D" id="3.50.50.60">
    <property type="entry name" value="FAD/NAD(P)-binding domain"/>
    <property type="match status" value="3"/>
</dbReference>
<keyword evidence="3" id="KW-0285">Flavoprotein</keyword>
<evidence type="ECO:0000256" key="3">
    <source>
        <dbReference type="ARBA" id="ARBA00022630"/>
    </source>
</evidence>
<dbReference type="InterPro" id="IPR036188">
    <property type="entry name" value="FAD/NAD-bd_sf"/>
</dbReference>
<keyword evidence="7 8" id="KW-0503">Monooxygenase</keyword>
<evidence type="ECO:0000256" key="2">
    <source>
        <dbReference type="ARBA" id="ARBA00010139"/>
    </source>
</evidence>
<keyword evidence="6" id="KW-0560">Oxidoreductase</keyword>
<dbReference type="RefSeq" id="WP_016692952.1">
    <property type="nucleotide sequence ID" value="NZ_VLJT01000001.1"/>
</dbReference>
<dbReference type="PANTHER" id="PTHR43098:SF3">
    <property type="entry name" value="L-ORNITHINE N(5)-MONOOXYGENASE-RELATED"/>
    <property type="match status" value="1"/>
</dbReference>
<protein>
    <submittedName>
        <fullName evidence="8">Cyclohexanone monooxygenase</fullName>
    </submittedName>
</protein>
<comment type="similarity">
    <text evidence="2">Belongs to the FAD-binding monooxygenase family.</text>
</comment>
<evidence type="ECO:0000256" key="6">
    <source>
        <dbReference type="ARBA" id="ARBA00023002"/>
    </source>
</evidence>
<dbReference type="InterPro" id="IPR050775">
    <property type="entry name" value="FAD-binding_Monooxygenases"/>
</dbReference>
<name>A0A562ETQ4_RHORH</name>